<dbReference type="InterPro" id="IPR008949">
    <property type="entry name" value="Isoprenoid_synthase_dom_sf"/>
</dbReference>
<accession>A0A0P9Q3S5</accession>
<dbReference type="GO" id="GO:0004659">
    <property type="term" value="F:prenyltransferase activity"/>
    <property type="evidence" value="ECO:0007669"/>
    <property type="project" value="InterPro"/>
</dbReference>
<evidence type="ECO:0000256" key="3">
    <source>
        <dbReference type="ARBA" id="ARBA00022679"/>
    </source>
</evidence>
<dbReference type="EMBL" id="LJQI01000231">
    <property type="protein sequence ID" value="KPX27730.1"/>
    <property type="molecule type" value="Genomic_DNA"/>
</dbReference>
<evidence type="ECO:0000313" key="10">
    <source>
        <dbReference type="Proteomes" id="UP000050490"/>
    </source>
</evidence>
<feature type="region of interest" description="Disordered" evidence="8">
    <location>
        <begin position="1"/>
        <end position="20"/>
    </location>
</feature>
<keyword evidence="6" id="KW-0414">Isoprene biosynthesis</keyword>
<comment type="caution">
    <text evidence="9">The sequence shown here is derived from an EMBL/GenBank/DDBJ whole genome shotgun (WGS) entry which is preliminary data.</text>
</comment>
<dbReference type="InterPro" id="IPR053378">
    <property type="entry name" value="Prenyl_diphosphate_synthase"/>
</dbReference>
<dbReference type="FunFam" id="1.10.600.10:FF:000001">
    <property type="entry name" value="Geranylgeranyl diphosphate synthase"/>
    <property type="match status" value="1"/>
</dbReference>
<dbReference type="Pfam" id="PF00348">
    <property type="entry name" value="polyprenyl_synt"/>
    <property type="match status" value="1"/>
</dbReference>
<dbReference type="PATRIC" id="fig|129137.4.peg.1646"/>
<dbReference type="InterPro" id="IPR000092">
    <property type="entry name" value="Polyprenyl_synt"/>
</dbReference>
<dbReference type="PANTHER" id="PTHR43281:SF1">
    <property type="entry name" value="FARNESYL DIPHOSPHATE SYNTHASE"/>
    <property type="match status" value="1"/>
</dbReference>
<evidence type="ECO:0000256" key="5">
    <source>
        <dbReference type="ARBA" id="ARBA00022842"/>
    </source>
</evidence>
<keyword evidence="5" id="KW-0460">Magnesium</keyword>
<dbReference type="SUPFAM" id="SSF48576">
    <property type="entry name" value="Terpenoid synthases"/>
    <property type="match status" value="1"/>
</dbReference>
<evidence type="ECO:0000256" key="6">
    <source>
        <dbReference type="ARBA" id="ARBA00023229"/>
    </source>
</evidence>
<dbReference type="PANTHER" id="PTHR43281">
    <property type="entry name" value="FARNESYL DIPHOSPHATE SYNTHASE"/>
    <property type="match status" value="1"/>
</dbReference>
<evidence type="ECO:0000256" key="2">
    <source>
        <dbReference type="ARBA" id="ARBA00006706"/>
    </source>
</evidence>
<evidence type="ECO:0000256" key="4">
    <source>
        <dbReference type="ARBA" id="ARBA00022723"/>
    </source>
</evidence>
<evidence type="ECO:0000256" key="7">
    <source>
        <dbReference type="RuleBase" id="RU004466"/>
    </source>
</evidence>
<dbReference type="Gene3D" id="1.10.600.10">
    <property type="entry name" value="Farnesyl Diphosphate Synthase"/>
    <property type="match status" value="1"/>
</dbReference>
<organism evidence="9 10">
    <name type="scientific">Pseudomonas amygdali pv. eriobotryae</name>
    <dbReference type="NCBI Taxonomy" id="129137"/>
    <lineage>
        <taxon>Bacteria</taxon>
        <taxon>Pseudomonadati</taxon>
        <taxon>Pseudomonadota</taxon>
        <taxon>Gammaproteobacteria</taxon>
        <taxon>Pseudomonadales</taxon>
        <taxon>Pseudomonadaceae</taxon>
        <taxon>Pseudomonas</taxon>
        <taxon>Pseudomonas amygdali</taxon>
    </lineage>
</organism>
<dbReference type="InterPro" id="IPR033749">
    <property type="entry name" value="Polyprenyl_synt_CS"/>
</dbReference>
<name>A0A0P9Q3S5_PSEA0</name>
<dbReference type="GO" id="GO:0008654">
    <property type="term" value="P:phospholipid biosynthetic process"/>
    <property type="evidence" value="ECO:0007669"/>
    <property type="project" value="UniProtKB-ARBA"/>
</dbReference>
<evidence type="ECO:0000313" key="9">
    <source>
        <dbReference type="EMBL" id="KPX27730.1"/>
    </source>
</evidence>
<dbReference type="GO" id="GO:0046872">
    <property type="term" value="F:metal ion binding"/>
    <property type="evidence" value="ECO:0007669"/>
    <property type="project" value="UniProtKB-KW"/>
</dbReference>
<sequence length="329" mass="35414">MPKRPYPSRTEGPGAAGARWRTERRAVRRCGTSRMIASYQAQSQTRVNAALEKLFQAPSPELNRLYEAMRYSVMNGGKRVRPLLAYAACEALGGVAEDANGAACAVELIHAYSLVHDDLPAMDDDDLRRGQPTTHKAFDEACAILAGDGLQSLAFTALLAPHLTSRDAETRLQMVNTLAAAAGPAGMVGGQAIDLGSVGLKLDQAALEYMHRHKTGALIEASVRLGALASGQADQPRLDALQIYARAVGLAFQVQDDILDVESDTATLGKRQGADIARDKPTYPALLGLEAAKRYALELRDQALTALSPFDAAAEPLRELARYIVERRH</sequence>
<proteinExistence type="inferred from homology"/>
<dbReference type="PROSITE" id="PS00444">
    <property type="entry name" value="POLYPRENYL_SYNTHASE_2"/>
    <property type="match status" value="1"/>
</dbReference>
<dbReference type="NCBIfam" id="NF045485">
    <property type="entry name" value="FPPsyn"/>
    <property type="match status" value="1"/>
</dbReference>
<dbReference type="GO" id="GO:0016114">
    <property type="term" value="P:terpenoid biosynthetic process"/>
    <property type="evidence" value="ECO:0007669"/>
    <property type="project" value="UniProtKB-ARBA"/>
</dbReference>
<dbReference type="CDD" id="cd00685">
    <property type="entry name" value="Trans_IPPS_HT"/>
    <property type="match status" value="1"/>
</dbReference>
<dbReference type="GO" id="GO:0005737">
    <property type="term" value="C:cytoplasm"/>
    <property type="evidence" value="ECO:0007669"/>
    <property type="project" value="UniProtKB-ARBA"/>
</dbReference>
<reference evidence="9 10" key="1">
    <citation type="submission" date="2015-09" db="EMBL/GenBank/DDBJ databases">
        <title>Genome announcement of multiple Pseudomonas syringae strains.</title>
        <authorList>
            <person name="Thakur S."/>
            <person name="Wang P.W."/>
            <person name="Gong Y."/>
            <person name="Weir B.S."/>
            <person name="Guttman D.S."/>
        </authorList>
    </citation>
    <scope>NUCLEOTIDE SEQUENCE [LARGE SCALE GENOMIC DNA]</scope>
    <source>
        <strain evidence="9 10">ICMP4455</strain>
    </source>
</reference>
<evidence type="ECO:0000256" key="1">
    <source>
        <dbReference type="ARBA" id="ARBA00001946"/>
    </source>
</evidence>
<dbReference type="SFLD" id="SFLDS00005">
    <property type="entry name" value="Isoprenoid_Synthase_Type_I"/>
    <property type="match status" value="1"/>
</dbReference>
<dbReference type="Proteomes" id="UP000050490">
    <property type="component" value="Unassembled WGS sequence"/>
</dbReference>
<protein>
    <submittedName>
        <fullName evidence="9">Geranyltranstransferase</fullName>
    </submittedName>
</protein>
<gene>
    <name evidence="9" type="ORF">ALO70_04861</name>
</gene>
<dbReference type="PROSITE" id="PS00723">
    <property type="entry name" value="POLYPRENYL_SYNTHASE_1"/>
    <property type="match status" value="1"/>
</dbReference>
<keyword evidence="4" id="KW-0479">Metal-binding</keyword>
<comment type="cofactor">
    <cofactor evidence="1">
        <name>Mg(2+)</name>
        <dbReference type="ChEBI" id="CHEBI:18420"/>
    </cofactor>
</comment>
<dbReference type="SFLD" id="SFLDG01017">
    <property type="entry name" value="Polyprenyl_Transferase_Like"/>
    <property type="match status" value="1"/>
</dbReference>
<comment type="similarity">
    <text evidence="2 7">Belongs to the FPP/GGPP synthase family.</text>
</comment>
<evidence type="ECO:0000256" key="8">
    <source>
        <dbReference type="SAM" id="MobiDB-lite"/>
    </source>
</evidence>
<dbReference type="AlphaFoldDB" id="A0A0P9Q3S5"/>
<keyword evidence="3 7" id="KW-0808">Transferase</keyword>